<keyword evidence="15" id="KW-1185">Reference proteome</keyword>
<comment type="similarity">
    <text evidence="2">In the C-terminal section; belongs to the peptidase M41 family.</text>
</comment>
<dbReference type="InterPro" id="IPR037219">
    <property type="entry name" value="Peptidase_M41-like"/>
</dbReference>
<feature type="domain" description="AAA+ ATPase" evidence="13">
    <location>
        <begin position="95"/>
        <end position="241"/>
    </location>
</feature>
<dbReference type="GO" id="GO:0004222">
    <property type="term" value="F:metalloendopeptidase activity"/>
    <property type="evidence" value="ECO:0007669"/>
    <property type="project" value="InterPro"/>
</dbReference>
<dbReference type="SUPFAM" id="SSF140990">
    <property type="entry name" value="FtsH protease domain-like"/>
    <property type="match status" value="1"/>
</dbReference>
<keyword evidence="4" id="KW-0479">Metal-binding</keyword>
<dbReference type="SMART" id="SM00382">
    <property type="entry name" value="AAA"/>
    <property type="match status" value="1"/>
</dbReference>
<evidence type="ECO:0000256" key="2">
    <source>
        <dbReference type="ARBA" id="ARBA00010044"/>
    </source>
</evidence>
<dbReference type="STRING" id="520764.AN618_13860"/>
<dbReference type="SUPFAM" id="SSF52540">
    <property type="entry name" value="P-loop containing nucleoside triphosphate hydrolases"/>
    <property type="match status" value="1"/>
</dbReference>
<dbReference type="InterPro" id="IPR027417">
    <property type="entry name" value="P-loop_NTPase"/>
</dbReference>
<dbReference type="InterPro" id="IPR000642">
    <property type="entry name" value="Peptidase_M41"/>
</dbReference>
<evidence type="ECO:0000256" key="12">
    <source>
        <dbReference type="SAM" id="Phobius"/>
    </source>
</evidence>
<dbReference type="GO" id="GO:0005524">
    <property type="term" value="F:ATP binding"/>
    <property type="evidence" value="ECO:0007669"/>
    <property type="project" value="UniProtKB-KW"/>
</dbReference>
<dbReference type="PATRIC" id="fig|520764.3.peg.1442"/>
<dbReference type="Gene3D" id="3.40.50.300">
    <property type="entry name" value="P-loop containing nucleotide triphosphate hydrolases"/>
    <property type="match status" value="1"/>
</dbReference>
<keyword evidence="12" id="KW-0472">Membrane</keyword>
<dbReference type="AlphaFoldDB" id="A0A140L8M8"/>
<comment type="cofactor">
    <cofactor evidence="1">
        <name>Zn(2+)</name>
        <dbReference type="ChEBI" id="CHEBI:29105"/>
    </cofactor>
</comment>
<evidence type="ECO:0000256" key="10">
    <source>
        <dbReference type="ARBA" id="ARBA00023054"/>
    </source>
</evidence>
<dbReference type="InterPro" id="IPR003960">
    <property type="entry name" value="ATPase_AAA_CS"/>
</dbReference>
<dbReference type="Pfam" id="PF17862">
    <property type="entry name" value="AAA_lid_3"/>
    <property type="match status" value="1"/>
</dbReference>
<keyword evidence="7" id="KW-0862">Zinc</keyword>
<dbReference type="PANTHER" id="PTHR23076">
    <property type="entry name" value="METALLOPROTEASE M41 FTSH"/>
    <property type="match status" value="1"/>
</dbReference>
<organism evidence="14 15">
    <name type="scientific">Fervidicola ferrireducens</name>
    <dbReference type="NCBI Taxonomy" id="520764"/>
    <lineage>
        <taxon>Bacteria</taxon>
        <taxon>Bacillati</taxon>
        <taxon>Bacillota</taxon>
        <taxon>Clostridia</taxon>
        <taxon>Thermosediminibacterales</taxon>
        <taxon>Thermosediminibacteraceae</taxon>
        <taxon>Fervidicola</taxon>
    </lineage>
</organism>
<dbReference type="InParanoid" id="A0A140L8M8"/>
<dbReference type="InterPro" id="IPR041569">
    <property type="entry name" value="AAA_lid_3"/>
</dbReference>
<comment type="caution">
    <text evidence="14">The sequence shown here is derived from an EMBL/GenBank/DDBJ whole genome shotgun (WGS) entry which is preliminary data.</text>
</comment>
<dbReference type="Pfam" id="PF00004">
    <property type="entry name" value="AAA"/>
    <property type="match status" value="1"/>
</dbReference>
<reference evidence="14 15" key="1">
    <citation type="submission" date="2015-12" db="EMBL/GenBank/DDBJ databases">
        <title>Draft genome sequnece of Fervidicola ferrireducens strain Y170.</title>
        <authorList>
            <person name="Patel B.K."/>
        </authorList>
    </citation>
    <scope>NUCLEOTIDE SEQUENCE [LARGE SCALE GENOMIC DNA]</scope>
    <source>
        <strain evidence="14 15">Y170</strain>
    </source>
</reference>
<evidence type="ECO:0000256" key="1">
    <source>
        <dbReference type="ARBA" id="ARBA00001947"/>
    </source>
</evidence>
<dbReference type="GO" id="GO:0046872">
    <property type="term" value="F:metal ion binding"/>
    <property type="evidence" value="ECO:0007669"/>
    <property type="project" value="UniProtKB-KW"/>
</dbReference>
<dbReference type="RefSeq" id="WP_222926378.1">
    <property type="nucleotide sequence ID" value="NZ_LOED01000015.1"/>
</dbReference>
<dbReference type="Gene3D" id="1.10.8.60">
    <property type="match status" value="1"/>
</dbReference>
<comment type="similarity">
    <text evidence="11">Belongs to the AAA ATPase family.</text>
</comment>
<evidence type="ECO:0000313" key="15">
    <source>
        <dbReference type="Proteomes" id="UP000070427"/>
    </source>
</evidence>
<dbReference type="Pfam" id="PF01434">
    <property type="entry name" value="Peptidase_M41"/>
    <property type="match status" value="1"/>
</dbReference>
<protein>
    <submittedName>
        <fullName evidence="14">ATP-dependent zinc metalloprotease FtsH</fullName>
        <ecNumber evidence="14">3.4.24.-</ecNumber>
    </submittedName>
</protein>
<dbReference type="PANTHER" id="PTHR23076:SF97">
    <property type="entry name" value="ATP-DEPENDENT ZINC METALLOPROTEASE YME1L1"/>
    <property type="match status" value="1"/>
</dbReference>
<evidence type="ECO:0000256" key="8">
    <source>
        <dbReference type="ARBA" id="ARBA00022840"/>
    </source>
</evidence>
<evidence type="ECO:0000256" key="9">
    <source>
        <dbReference type="ARBA" id="ARBA00023049"/>
    </source>
</evidence>
<evidence type="ECO:0000256" key="4">
    <source>
        <dbReference type="ARBA" id="ARBA00022723"/>
    </source>
</evidence>
<dbReference type="FunFam" id="1.10.8.60:FF:000001">
    <property type="entry name" value="ATP-dependent zinc metalloprotease FtsH"/>
    <property type="match status" value="1"/>
</dbReference>
<dbReference type="GO" id="GO:0005886">
    <property type="term" value="C:plasma membrane"/>
    <property type="evidence" value="ECO:0007669"/>
    <property type="project" value="TreeGrafter"/>
</dbReference>
<evidence type="ECO:0000256" key="6">
    <source>
        <dbReference type="ARBA" id="ARBA00022801"/>
    </source>
</evidence>
<dbReference type="Gene3D" id="1.20.58.760">
    <property type="entry name" value="Peptidase M41"/>
    <property type="match status" value="1"/>
</dbReference>
<dbReference type="GO" id="GO:0004176">
    <property type="term" value="F:ATP-dependent peptidase activity"/>
    <property type="evidence" value="ECO:0007669"/>
    <property type="project" value="InterPro"/>
</dbReference>
<keyword evidence="9 14" id="KW-0482">Metalloprotease</keyword>
<evidence type="ECO:0000313" key="14">
    <source>
        <dbReference type="EMBL" id="KXG76903.1"/>
    </source>
</evidence>
<evidence type="ECO:0000256" key="5">
    <source>
        <dbReference type="ARBA" id="ARBA00022741"/>
    </source>
</evidence>
<keyword evidence="5 11" id="KW-0547">Nucleotide-binding</keyword>
<proteinExistence type="inferred from homology"/>
<dbReference type="GO" id="GO:0016887">
    <property type="term" value="F:ATP hydrolysis activity"/>
    <property type="evidence" value="ECO:0007669"/>
    <property type="project" value="InterPro"/>
</dbReference>
<keyword evidence="3 14" id="KW-0645">Protease</keyword>
<dbReference type="EC" id="3.4.24.-" evidence="14"/>
<keyword evidence="12" id="KW-0812">Transmembrane</keyword>
<name>A0A140L8M8_9FIRM</name>
<keyword evidence="10" id="KW-0175">Coiled coil</keyword>
<dbReference type="FunFam" id="3.40.50.300:FF:001025">
    <property type="entry name" value="ATPase family, AAA domain-containing 2B"/>
    <property type="match status" value="1"/>
</dbReference>
<keyword evidence="12" id="KW-1133">Transmembrane helix</keyword>
<dbReference type="PROSITE" id="PS00674">
    <property type="entry name" value="AAA"/>
    <property type="match status" value="1"/>
</dbReference>
<accession>A0A140L8M8</accession>
<sequence length="495" mass="54839">MPFEIIIGVILAVMIFLFANGINALPLAVIGLLAYVLQNYMDKSSIIKNSAKPADAGKAITFEDIGGQETAKNELLEALDFIKNYDEISKMGIRPLKGILLTGAPGTGKTLLAKAASNYIDSAFISVSGSEFIELYAGVGAQRVRQLFKTARELARKNSKKHCVIFIDEIEVIAGVRGKNSNHLEYDQTLNQLLVEMDGLSAKDDDVKILVIGATNRPDILDPAILRPGRFDRIVKVDLPDKDGRLEILKLHTKGKPLAEDVDLEQIAKETFGFSGAHLENLCNEAAILARRAGEKVIRQCHFMEAIDKVIMGEKLKRKPTKAEMKRIAVHECGHALISEFFKPNSVSTITITSRGEALGYMRQKQEEDIYLYTRNHLETEIAIALAGAAAEEVILGESSTGASGDINHAVELAKKIVFSGMSEMGIVDRDSIPLKELHREISKIINAQKEKAKEIIEKYKEDLNLIIDYLMENEKIDGETFRRFLKDLKNFKAA</sequence>
<evidence type="ECO:0000259" key="13">
    <source>
        <dbReference type="SMART" id="SM00382"/>
    </source>
</evidence>
<evidence type="ECO:0000256" key="7">
    <source>
        <dbReference type="ARBA" id="ARBA00022833"/>
    </source>
</evidence>
<dbReference type="Proteomes" id="UP000070427">
    <property type="component" value="Unassembled WGS sequence"/>
</dbReference>
<dbReference type="GO" id="GO:0030163">
    <property type="term" value="P:protein catabolic process"/>
    <property type="evidence" value="ECO:0007669"/>
    <property type="project" value="TreeGrafter"/>
</dbReference>
<feature type="transmembrane region" description="Helical" evidence="12">
    <location>
        <begin position="6"/>
        <end position="37"/>
    </location>
</feature>
<dbReference type="InterPro" id="IPR003959">
    <property type="entry name" value="ATPase_AAA_core"/>
</dbReference>
<keyword evidence="8 11" id="KW-0067">ATP-binding</keyword>
<gene>
    <name evidence="14" type="primary">ftsH_2</name>
    <name evidence="14" type="ORF">AN618_13860</name>
</gene>
<keyword evidence="6 14" id="KW-0378">Hydrolase</keyword>
<evidence type="ECO:0000256" key="11">
    <source>
        <dbReference type="RuleBase" id="RU003651"/>
    </source>
</evidence>
<dbReference type="GO" id="GO:0006508">
    <property type="term" value="P:proteolysis"/>
    <property type="evidence" value="ECO:0007669"/>
    <property type="project" value="UniProtKB-KW"/>
</dbReference>
<evidence type="ECO:0000256" key="3">
    <source>
        <dbReference type="ARBA" id="ARBA00022670"/>
    </source>
</evidence>
<dbReference type="EMBL" id="LOED01000015">
    <property type="protein sequence ID" value="KXG76903.1"/>
    <property type="molecule type" value="Genomic_DNA"/>
</dbReference>
<dbReference type="InterPro" id="IPR003593">
    <property type="entry name" value="AAA+_ATPase"/>
</dbReference>